<dbReference type="AlphaFoldDB" id="A0AAE1F936"/>
<dbReference type="EMBL" id="JAWQEG010002818">
    <property type="protein sequence ID" value="KAK3869577.1"/>
    <property type="molecule type" value="Genomic_DNA"/>
</dbReference>
<organism evidence="2 3">
    <name type="scientific">Petrolisthes cinctipes</name>
    <name type="common">Flat porcelain crab</name>
    <dbReference type="NCBI Taxonomy" id="88211"/>
    <lineage>
        <taxon>Eukaryota</taxon>
        <taxon>Metazoa</taxon>
        <taxon>Ecdysozoa</taxon>
        <taxon>Arthropoda</taxon>
        <taxon>Crustacea</taxon>
        <taxon>Multicrustacea</taxon>
        <taxon>Malacostraca</taxon>
        <taxon>Eumalacostraca</taxon>
        <taxon>Eucarida</taxon>
        <taxon>Decapoda</taxon>
        <taxon>Pleocyemata</taxon>
        <taxon>Anomura</taxon>
        <taxon>Galatheoidea</taxon>
        <taxon>Porcellanidae</taxon>
        <taxon>Petrolisthes</taxon>
    </lineage>
</organism>
<feature type="region of interest" description="Disordered" evidence="1">
    <location>
        <begin position="110"/>
        <end position="130"/>
    </location>
</feature>
<protein>
    <submittedName>
        <fullName evidence="2">Uncharacterized protein</fullName>
    </submittedName>
</protein>
<keyword evidence="3" id="KW-1185">Reference proteome</keyword>
<reference evidence="2" key="1">
    <citation type="submission" date="2023-10" db="EMBL/GenBank/DDBJ databases">
        <title>Genome assemblies of two species of porcelain crab, Petrolisthes cinctipes and Petrolisthes manimaculis (Anomura: Porcellanidae).</title>
        <authorList>
            <person name="Angst P."/>
        </authorList>
    </citation>
    <scope>NUCLEOTIDE SEQUENCE</scope>
    <source>
        <strain evidence="2">PB745_01</strain>
        <tissue evidence="2">Gill</tissue>
    </source>
</reference>
<accession>A0AAE1F936</accession>
<comment type="caution">
    <text evidence="2">The sequence shown here is derived from an EMBL/GenBank/DDBJ whole genome shotgun (WGS) entry which is preliminary data.</text>
</comment>
<sequence>MQTAVVKAPKENASGVPPSGETEVPLQLVSRPIDPRSPDWSGGSASSRQTIIPRREVISREKGNTKANEPEGHKEAGQRDEDNYRLGPALDGLDTNGRQWEMMASLNSDVISQGSSNTGRTGHSSDTADRPKFDEVISMMQYGSEHLLKFSGGSCSEYWKFKGAFENYVDNRALNYEAFVHTCCSQCILVTPNSKR</sequence>
<feature type="compositionally biased region" description="Basic and acidic residues" evidence="1">
    <location>
        <begin position="53"/>
        <end position="84"/>
    </location>
</feature>
<proteinExistence type="predicted"/>
<evidence type="ECO:0000313" key="3">
    <source>
        <dbReference type="Proteomes" id="UP001286313"/>
    </source>
</evidence>
<dbReference type="Proteomes" id="UP001286313">
    <property type="component" value="Unassembled WGS sequence"/>
</dbReference>
<feature type="region of interest" description="Disordered" evidence="1">
    <location>
        <begin position="1"/>
        <end position="92"/>
    </location>
</feature>
<name>A0AAE1F936_PETCI</name>
<feature type="compositionally biased region" description="Polar residues" evidence="1">
    <location>
        <begin position="110"/>
        <end position="125"/>
    </location>
</feature>
<evidence type="ECO:0000256" key="1">
    <source>
        <dbReference type="SAM" id="MobiDB-lite"/>
    </source>
</evidence>
<gene>
    <name evidence="2" type="ORF">Pcinc_025130</name>
</gene>
<evidence type="ECO:0000313" key="2">
    <source>
        <dbReference type="EMBL" id="KAK3869577.1"/>
    </source>
</evidence>